<dbReference type="RefSeq" id="WP_208501954.1">
    <property type="nucleotide sequence ID" value="NZ_JAGFOA010000002.1"/>
</dbReference>
<feature type="domain" description="Bacterial bifunctional deaminase-reductase C-terminal" evidence="1">
    <location>
        <begin position="3"/>
        <end position="151"/>
    </location>
</feature>
<dbReference type="EMBL" id="JAGFOA010000002">
    <property type="protein sequence ID" value="MBO3663196.1"/>
    <property type="molecule type" value="Genomic_DNA"/>
</dbReference>
<accession>A0A939TQJ7</accession>
<dbReference type="AlphaFoldDB" id="A0A939TQJ7"/>
<proteinExistence type="predicted"/>
<evidence type="ECO:0000313" key="3">
    <source>
        <dbReference type="Proteomes" id="UP000680132"/>
    </source>
</evidence>
<dbReference type="SUPFAM" id="SSF53597">
    <property type="entry name" value="Dihydrofolate reductase-like"/>
    <property type="match status" value="1"/>
</dbReference>
<evidence type="ECO:0000313" key="2">
    <source>
        <dbReference type="EMBL" id="MBO3663196.1"/>
    </source>
</evidence>
<organism evidence="2 3">
    <name type="scientific">Microbacterium stercoris</name>
    <dbReference type="NCBI Taxonomy" id="2820289"/>
    <lineage>
        <taxon>Bacteria</taxon>
        <taxon>Bacillati</taxon>
        <taxon>Actinomycetota</taxon>
        <taxon>Actinomycetes</taxon>
        <taxon>Micrococcales</taxon>
        <taxon>Microbacteriaceae</taxon>
        <taxon>Microbacterium</taxon>
    </lineage>
</organism>
<dbReference type="GO" id="GO:0009231">
    <property type="term" value="P:riboflavin biosynthetic process"/>
    <property type="evidence" value="ECO:0007669"/>
    <property type="project" value="InterPro"/>
</dbReference>
<dbReference type="PANTHER" id="PTHR38011:SF11">
    <property type="entry name" value="2,5-DIAMINO-6-RIBOSYLAMINO-4(3H)-PYRIMIDINONE 5'-PHOSPHATE REDUCTASE"/>
    <property type="match status" value="1"/>
</dbReference>
<dbReference type="Gene3D" id="3.40.430.10">
    <property type="entry name" value="Dihydrofolate Reductase, subunit A"/>
    <property type="match status" value="1"/>
</dbReference>
<dbReference type="InterPro" id="IPR050765">
    <property type="entry name" value="Riboflavin_Biosynth_HTPR"/>
</dbReference>
<dbReference type="Proteomes" id="UP000680132">
    <property type="component" value="Unassembled WGS sequence"/>
</dbReference>
<protein>
    <submittedName>
        <fullName evidence="2">Dihydrofolate reductase</fullName>
    </submittedName>
</protein>
<dbReference type="InterPro" id="IPR002734">
    <property type="entry name" value="RibDG_C"/>
</dbReference>
<keyword evidence="3" id="KW-1185">Reference proteome</keyword>
<gene>
    <name evidence="2" type="ORF">J5V96_06690</name>
</gene>
<name>A0A939TQJ7_9MICO</name>
<comment type="caution">
    <text evidence="2">The sequence shown here is derived from an EMBL/GenBank/DDBJ whole genome shotgun (WGS) entry which is preliminary data.</text>
</comment>
<sequence>MAKLTYYTAATLDGFLADPDHSLDWLMRQDQDQSGPLNYDAFVADIGAIVMGSTTYEWVRRHFPDEWFYTMPAWVMTTRELAPPPVPQADVRFRSGDVRAVHEEMVAAAGGKDLWVVGGGELAGAFADAGLLDEVIVYLAPVTLGAGAAILPRRLDLELLETAQNKDFLTARYRVLGPLTEDRATQ</sequence>
<reference evidence="2" key="1">
    <citation type="submission" date="2021-03" db="EMBL/GenBank/DDBJ databases">
        <title>Microbacterium sp. nov., a novel actinobacterium isolated from cow dung.</title>
        <authorList>
            <person name="Zhang L."/>
        </authorList>
    </citation>
    <scope>NUCLEOTIDE SEQUENCE</scope>
    <source>
        <strain evidence="2">NEAU-LLB</strain>
    </source>
</reference>
<dbReference type="GO" id="GO:0008703">
    <property type="term" value="F:5-amino-6-(5-phosphoribosylamino)uracil reductase activity"/>
    <property type="evidence" value="ECO:0007669"/>
    <property type="project" value="InterPro"/>
</dbReference>
<evidence type="ECO:0000259" key="1">
    <source>
        <dbReference type="Pfam" id="PF01872"/>
    </source>
</evidence>
<dbReference type="PANTHER" id="PTHR38011">
    <property type="entry name" value="DIHYDROFOLATE REDUCTASE FAMILY PROTEIN (AFU_ORTHOLOGUE AFUA_8G06820)"/>
    <property type="match status" value="1"/>
</dbReference>
<dbReference type="Pfam" id="PF01872">
    <property type="entry name" value="RibD_C"/>
    <property type="match status" value="1"/>
</dbReference>
<dbReference type="InterPro" id="IPR024072">
    <property type="entry name" value="DHFR-like_dom_sf"/>
</dbReference>